<feature type="compositionally biased region" description="Basic and acidic residues" evidence="1">
    <location>
        <begin position="1"/>
        <end position="13"/>
    </location>
</feature>
<sequence>MEEPFGEKIRENESAIEEGEEQAGKQDVLDEKPLYFEKLIADLDDFSEEEPKQGLSDESGDLFEEDTSEGEREEEKVPDSKIEEQELDEKRGEEQEGLEDLEYQETKRVLESTLANYAAPESSDGELYYIKMPNFLTVAEKPFDPRSYLEEARSEYEEMVANSYDNYQRVRSRIENTIRWRYIKNSDGTYTKESNARFLKWSDGSLSLLLGSELFSVVVKNTISDYMYLSISHETQSLLMSRKRFTKNMAFLPIDTGSSTHKRVTEAILRGNMKRSSIIEFINIEDPEKVKREAERIEEEKIRFRRRLESKRRARNARYNESSILTIEGLEAEETNDRFSGTYRDDNYDNEDDEDDDEFIVDDESDEAERTERLRRVKEGATLYKKQQASLTSENDQNQKKDTDAYWSLNEDKNVDDADYMKEVDLDDNIIRKAGKRRRIVDELSGDEQTITKICANLLYSVHIVR</sequence>
<name>A0A899G2C6_9ASCO</name>
<dbReference type="GO" id="GO:1990269">
    <property type="term" value="F:RNA polymerase II C-terminal domain phosphoserine binding"/>
    <property type="evidence" value="ECO:0007669"/>
    <property type="project" value="TreeGrafter"/>
</dbReference>
<evidence type="ECO:0000256" key="1">
    <source>
        <dbReference type="SAM" id="MobiDB-lite"/>
    </source>
</evidence>
<feature type="region of interest" description="Disordered" evidence="1">
    <location>
        <begin position="336"/>
        <end position="373"/>
    </location>
</feature>
<feature type="compositionally biased region" description="Acidic residues" evidence="1">
    <location>
        <begin position="348"/>
        <end position="367"/>
    </location>
</feature>
<organism evidence="2 3">
    <name type="scientific">Pneumocystis wakefieldiae</name>
    <dbReference type="NCBI Taxonomy" id="38082"/>
    <lineage>
        <taxon>Eukaryota</taxon>
        <taxon>Fungi</taxon>
        <taxon>Dikarya</taxon>
        <taxon>Ascomycota</taxon>
        <taxon>Taphrinomycotina</taxon>
        <taxon>Pneumocystomycetes</taxon>
        <taxon>Pneumocystaceae</taxon>
        <taxon>Pneumocystis</taxon>
    </lineage>
</organism>
<dbReference type="AlphaFoldDB" id="A0A899G2C6"/>
<dbReference type="PANTHER" id="PTHR23146">
    <property type="entry name" value="LEO1 PROTEIN"/>
    <property type="match status" value="1"/>
</dbReference>
<keyword evidence="3" id="KW-1185">Reference proteome</keyword>
<accession>A0A899G2C6</accession>
<dbReference type="GO" id="GO:0016593">
    <property type="term" value="C:Cdc73/Paf1 complex"/>
    <property type="evidence" value="ECO:0007669"/>
    <property type="project" value="InterPro"/>
</dbReference>
<dbReference type="Pfam" id="PF04004">
    <property type="entry name" value="Leo1"/>
    <property type="match status" value="1"/>
</dbReference>
<dbReference type="GO" id="GO:0032968">
    <property type="term" value="P:positive regulation of transcription elongation by RNA polymerase II"/>
    <property type="evidence" value="ECO:0007669"/>
    <property type="project" value="TreeGrafter"/>
</dbReference>
<feature type="compositionally biased region" description="Basic and acidic residues" evidence="1">
    <location>
        <begin position="69"/>
        <end position="94"/>
    </location>
</feature>
<dbReference type="OrthoDB" id="20844at2759"/>
<dbReference type="Proteomes" id="UP000663699">
    <property type="component" value="Chromosome 6"/>
</dbReference>
<protein>
    <recommendedName>
        <fullName evidence="4">Leo1-like protein</fullName>
    </recommendedName>
</protein>
<proteinExistence type="predicted"/>
<feature type="compositionally biased region" description="Acidic residues" evidence="1">
    <location>
        <begin position="58"/>
        <end position="68"/>
    </location>
</feature>
<evidence type="ECO:0008006" key="4">
    <source>
        <dbReference type="Google" id="ProtNLM"/>
    </source>
</evidence>
<dbReference type="GO" id="GO:0006368">
    <property type="term" value="P:transcription elongation by RNA polymerase II"/>
    <property type="evidence" value="ECO:0007669"/>
    <property type="project" value="InterPro"/>
</dbReference>
<feature type="region of interest" description="Disordered" evidence="1">
    <location>
        <begin position="1"/>
        <end position="97"/>
    </location>
</feature>
<evidence type="ECO:0000313" key="2">
    <source>
        <dbReference type="EMBL" id="QSL65498.1"/>
    </source>
</evidence>
<dbReference type="EMBL" id="CP054537">
    <property type="protein sequence ID" value="QSL65498.1"/>
    <property type="molecule type" value="Genomic_DNA"/>
</dbReference>
<gene>
    <name evidence="2" type="ORF">MERGE_002811</name>
</gene>
<dbReference type="InterPro" id="IPR007149">
    <property type="entry name" value="Leo1"/>
</dbReference>
<feature type="compositionally biased region" description="Basic and acidic residues" evidence="1">
    <location>
        <begin position="22"/>
        <end position="41"/>
    </location>
</feature>
<dbReference type="PANTHER" id="PTHR23146:SF0">
    <property type="entry name" value="RNA POLYMERASE-ASSOCIATED PROTEIN LEO1"/>
    <property type="match status" value="1"/>
</dbReference>
<evidence type="ECO:0000313" key="3">
    <source>
        <dbReference type="Proteomes" id="UP000663699"/>
    </source>
</evidence>
<reference evidence="2" key="1">
    <citation type="submission" date="2020-06" db="EMBL/GenBank/DDBJ databases">
        <title>Genomes of multiple members of Pneumocystis genus reveal paths to human pathogen Pneumocystis jirovecii.</title>
        <authorList>
            <person name="Cisse O.H."/>
            <person name="Ma L."/>
            <person name="Dekker J."/>
            <person name="Khil P."/>
            <person name="Jo J."/>
            <person name="Brenchley J."/>
            <person name="Blair R."/>
            <person name="Pahar B."/>
            <person name="Chabe M."/>
            <person name="Van Rompay K.A."/>
            <person name="Keesler R."/>
            <person name="Sukura A."/>
            <person name="Hirsch V."/>
            <person name="Kutty G."/>
            <person name="Liu Y."/>
            <person name="Peng L."/>
            <person name="Chen J."/>
            <person name="Song J."/>
            <person name="Weissenbacher-Lang C."/>
            <person name="Xu J."/>
            <person name="Upham N.S."/>
            <person name="Stajich J.E."/>
            <person name="Cuomo C.A."/>
            <person name="Cushion M.T."/>
            <person name="Kovacs J.A."/>
        </authorList>
    </citation>
    <scope>NUCLEOTIDE SEQUENCE</scope>
    <source>
        <strain evidence="2">2A</strain>
    </source>
</reference>